<feature type="transmembrane region" description="Helical" evidence="7">
    <location>
        <begin position="281"/>
        <end position="301"/>
    </location>
</feature>
<evidence type="ECO:0000256" key="4">
    <source>
        <dbReference type="ARBA" id="ARBA00022692"/>
    </source>
</evidence>
<feature type="transmembrane region" description="Helical" evidence="7">
    <location>
        <begin position="818"/>
        <end position="843"/>
    </location>
</feature>
<dbReference type="InterPro" id="IPR004869">
    <property type="entry name" value="MMPL_dom"/>
</dbReference>
<comment type="subcellular location">
    <subcellularLocation>
        <location evidence="1">Cell membrane</location>
        <topology evidence="1">Multi-pass membrane protein</topology>
    </subcellularLocation>
</comment>
<dbReference type="EMBL" id="FNIA01000027">
    <property type="protein sequence ID" value="SDN33173.1"/>
    <property type="molecule type" value="Genomic_DNA"/>
</dbReference>
<dbReference type="PANTHER" id="PTHR33406:SF6">
    <property type="entry name" value="MEMBRANE PROTEIN YDGH-RELATED"/>
    <property type="match status" value="1"/>
</dbReference>
<feature type="transmembrane region" description="Helical" evidence="7">
    <location>
        <begin position="785"/>
        <end position="812"/>
    </location>
</feature>
<dbReference type="InterPro" id="IPR000731">
    <property type="entry name" value="SSD"/>
</dbReference>
<feature type="transmembrane region" description="Helical" evidence="7">
    <location>
        <begin position="255"/>
        <end position="274"/>
    </location>
</feature>
<evidence type="ECO:0000256" key="2">
    <source>
        <dbReference type="ARBA" id="ARBA00010157"/>
    </source>
</evidence>
<evidence type="ECO:0000313" key="9">
    <source>
        <dbReference type="EMBL" id="SDN33173.1"/>
    </source>
</evidence>
<dbReference type="OrthoDB" id="42357at2157"/>
<sequence length="853" mass="89446">MSRDLSRRYADALVSRSRLVVFLLVVATVLVGAGAAFGTDGADDTGATGVDSAEQAALDEIRATYGADDALVTQIVVRDGNVLTRDSLLQSLRLQRAIRENDSIDPTLRTEAGVVGPENVIATAAYVEARRASNGTDRTGEPPAPTLDQQIAALESRSTGEVEALLERVLDPETRTAGREPTSFLPTDYEPGTTRADARVTFVFQSPEPSDGTPEEAYAAQVAIDSLVDERFEDGFVFGQGIVDDASSRAIGDSFLVIAPAALVLLLVALGLAYRDVVDVLVGLFGVGVVLVWLQGVQGWLGIPSSSILIAVPFLLVGLSIDYSLHVVMRYREARTGDGDAAAADGGVPEPASAMRVGIGGVVGTLATAAFTTGVGFLSNYGSPLASIRDFAVLSALGIVAMFVVFAALVPAVKVEVERLLVRLGRDREQRAFGADSGPVKQLLSWSAVLSRRLPAVVLAAALLLAAGGAYGTTALDTEFNQADFLPEDAPEWMESLPEPFAPTEYDVREDLSYLSENFRQRGEGSTVQVLLHGNLTDPAVLEATDGGSLRGSRYTTVTTEPDGTVAVESPSSVLRAVAARNETVAAAVADRDSDGDGLPDRDVGAIYDLVYTAAPEQASSVLHRTADGSYSSARMTVGVRGDASSQSVARDGRRIADVVEGTAPVTAVATGTPVVTAVVQSALFETLAQGFVVTLGVILTFLAGLYWWRHRTPGLAVVVVLPVVAALAWLLGAMAILDIPFNSETVVITGLAIGLGVDYSIHLTDRFVEERERQASLERALTTAATGTGGALLGSAATTAAGFGVLALALSPPLHRFGLVTGLSIVFAFVSCLTVLPSLLVLRDRFRHRTGP</sequence>
<evidence type="ECO:0000256" key="1">
    <source>
        <dbReference type="ARBA" id="ARBA00004651"/>
    </source>
</evidence>
<organism evidence="9 10">
    <name type="scientific">Haloarchaeobius iranensis</name>
    <dbReference type="NCBI Taxonomy" id="996166"/>
    <lineage>
        <taxon>Archaea</taxon>
        <taxon>Methanobacteriati</taxon>
        <taxon>Methanobacteriota</taxon>
        <taxon>Stenosarchaea group</taxon>
        <taxon>Halobacteria</taxon>
        <taxon>Halobacteriales</taxon>
        <taxon>Halorubellaceae</taxon>
        <taxon>Haloarchaeobius</taxon>
    </lineage>
</organism>
<dbReference type="Gene3D" id="1.20.1640.10">
    <property type="entry name" value="Multidrug efflux transporter AcrB transmembrane domain"/>
    <property type="match status" value="2"/>
</dbReference>
<reference evidence="9 10" key="1">
    <citation type="submission" date="2016-10" db="EMBL/GenBank/DDBJ databases">
        <authorList>
            <person name="de Groot N.N."/>
        </authorList>
    </citation>
    <scope>NUCLEOTIDE SEQUENCE [LARGE SCALE GENOMIC DNA]</scope>
    <source>
        <strain evidence="10">EB21,IBRC-M 10013,KCTC 4048</strain>
    </source>
</reference>
<dbReference type="RefSeq" id="WP_089735944.1">
    <property type="nucleotide sequence ID" value="NZ_FNIA01000027.1"/>
</dbReference>
<feature type="domain" description="SSD" evidence="8">
    <location>
        <begin position="684"/>
        <end position="843"/>
    </location>
</feature>
<evidence type="ECO:0000256" key="3">
    <source>
        <dbReference type="ARBA" id="ARBA00022475"/>
    </source>
</evidence>
<protein>
    <submittedName>
        <fullName evidence="9">Predicted exporter protein, RND superfamily</fullName>
    </submittedName>
</protein>
<name>A0A1H0AJ78_9EURY</name>
<dbReference type="Pfam" id="PF03176">
    <property type="entry name" value="MMPL"/>
    <property type="match status" value="2"/>
</dbReference>
<keyword evidence="3" id="KW-1003">Cell membrane</keyword>
<dbReference type="InterPro" id="IPR050545">
    <property type="entry name" value="Mycobact_MmpL"/>
</dbReference>
<dbReference type="GO" id="GO:0005886">
    <property type="term" value="C:plasma membrane"/>
    <property type="evidence" value="ECO:0007669"/>
    <property type="project" value="UniProtKB-SubCell"/>
</dbReference>
<keyword evidence="5 7" id="KW-1133">Transmembrane helix</keyword>
<evidence type="ECO:0000259" key="8">
    <source>
        <dbReference type="PROSITE" id="PS50156"/>
    </source>
</evidence>
<gene>
    <name evidence="9" type="ORF">SAMN05192554_12730</name>
</gene>
<feature type="transmembrane region" description="Helical" evidence="7">
    <location>
        <begin position="307"/>
        <end position="325"/>
    </location>
</feature>
<comment type="similarity">
    <text evidence="2">Belongs to the resistance-nodulation-cell division (RND) (TC 2.A.6) family. MmpL subfamily.</text>
</comment>
<feature type="transmembrane region" description="Helical" evidence="7">
    <location>
        <begin position="746"/>
        <end position="764"/>
    </location>
</feature>
<evidence type="ECO:0000256" key="5">
    <source>
        <dbReference type="ARBA" id="ARBA00022989"/>
    </source>
</evidence>
<dbReference type="Proteomes" id="UP000199370">
    <property type="component" value="Unassembled WGS sequence"/>
</dbReference>
<evidence type="ECO:0000313" key="10">
    <source>
        <dbReference type="Proteomes" id="UP000199370"/>
    </source>
</evidence>
<dbReference type="AlphaFoldDB" id="A0A1H0AJ78"/>
<feature type="transmembrane region" description="Helical" evidence="7">
    <location>
        <begin position="688"/>
        <end position="709"/>
    </location>
</feature>
<evidence type="ECO:0000256" key="7">
    <source>
        <dbReference type="SAM" id="Phobius"/>
    </source>
</evidence>
<dbReference type="PROSITE" id="PS50156">
    <property type="entry name" value="SSD"/>
    <property type="match status" value="2"/>
</dbReference>
<accession>A0A1H0AJ78</accession>
<dbReference type="STRING" id="996166.SAMN05192554_12730"/>
<feature type="transmembrane region" description="Helical" evidence="7">
    <location>
        <begin position="454"/>
        <end position="472"/>
    </location>
</feature>
<feature type="transmembrane region" description="Helical" evidence="7">
    <location>
        <begin position="391"/>
        <end position="413"/>
    </location>
</feature>
<keyword evidence="10" id="KW-1185">Reference proteome</keyword>
<feature type="transmembrane region" description="Helical" evidence="7">
    <location>
        <begin position="716"/>
        <end position="740"/>
    </location>
</feature>
<evidence type="ECO:0000256" key="6">
    <source>
        <dbReference type="ARBA" id="ARBA00023136"/>
    </source>
</evidence>
<dbReference type="SUPFAM" id="SSF82866">
    <property type="entry name" value="Multidrug efflux transporter AcrB transmembrane domain"/>
    <property type="match status" value="2"/>
</dbReference>
<keyword evidence="4 7" id="KW-0812">Transmembrane</keyword>
<proteinExistence type="inferred from homology"/>
<keyword evidence="6 7" id="KW-0472">Membrane</keyword>
<feature type="domain" description="SSD" evidence="8">
    <location>
        <begin position="281"/>
        <end position="416"/>
    </location>
</feature>
<feature type="transmembrane region" description="Helical" evidence="7">
    <location>
        <begin position="357"/>
        <end position="379"/>
    </location>
</feature>
<dbReference type="PANTHER" id="PTHR33406">
    <property type="entry name" value="MEMBRANE PROTEIN MJ1562-RELATED"/>
    <property type="match status" value="1"/>
</dbReference>